<sequence>MRGAIVFSGSSHPTLVDGICDRLGMKRGTAQLSKFANGETSVQIHTSVRDKDVFIVQSGSPKINDAVMELLIMVSACRGGSSKSITAVMPYFPYARQSKKKSHRGAITARMVANLLHIAGVDHVITIDLHASQMQGFFKCPVDNLIAEPLLARWIRVNVPNWRDAVVVSKNPGGTKRVTSLADALKLSFGIVTTDRRRAATAVQWNESAMFEQLRLDGSYEAPDLVEAVVDADAQITPAGSQSYNPTADLGKPKLRARAPSHPLQRRANGTSETLQSPLSKSMRAASIVSTKEEENVPQPEKKSEKEQDEEQEDQEGADEYTDERARNVTHGRLVRGHIVEDSHPSPSMSAVSHTSWRTRAPSDPDDDVPNHMMSSFMSTASHSEHAHALGGTIDAAASSEDEEEDLRNPELETMVTLVGNVKDRPVFIVDDMIDKSASWIAAAETVVKRGGATNVYCMATHGLFGGDALQELAACECITKLVVTNAFPIPADKLAQARDKLVVLPVDNLLAEAIRRNHHGESISQLFMHYD</sequence>
<evidence type="ECO:0000256" key="6">
    <source>
        <dbReference type="ARBA" id="ARBA00022553"/>
    </source>
</evidence>
<name>A0A6A5VJ24_9PLEO</name>
<keyword evidence="13" id="KW-0460">Magnesium</keyword>
<comment type="pathway">
    <text evidence="2">Metabolic intermediate biosynthesis; 5-phospho-alpha-D-ribose 1-diphosphate biosynthesis; 5-phospho-alpha-D-ribose 1-diphosphate from D-ribose 5-phosphate (route I): step 1/1.</text>
</comment>
<keyword evidence="8" id="KW-0479">Metal-binding</keyword>
<evidence type="ECO:0000256" key="13">
    <source>
        <dbReference type="ARBA" id="ARBA00022842"/>
    </source>
</evidence>
<dbReference type="Pfam" id="PF13793">
    <property type="entry name" value="Pribosyltran_N"/>
    <property type="match status" value="1"/>
</dbReference>
<dbReference type="SUPFAM" id="SSF53271">
    <property type="entry name" value="PRTase-like"/>
    <property type="match status" value="2"/>
</dbReference>
<feature type="compositionally biased region" description="Basic and acidic residues" evidence="17">
    <location>
        <begin position="291"/>
        <end position="306"/>
    </location>
</feature>
<keyword evidence="20" id="KW-1185">Reference proteome</keyword>
<gene>
    <name evidence="19" type="ORF">BU23DRAFT_551587</name>
</gene>
<dbReference type="GO" id="GO:0000287">
    <property type="term" value="F:magnesium ion binding"/>
    <property type="evidence" value="ECO:0007669"/>
    <property type="project" value="InterPro"/>
</dbReference>
<dbReference type="GO" id="GO:0016301">
    <property type="term" value="F:kinase activity"/>
    <property type="evidence" value="ECO:0007669"/>
    <property type="project" value="UniProtKB-KW"/>
</dbReference>
<dbReference type="Proteomes" id="UP000800036">
    <property type="component" value="Unassembled WGS sequence"/>
</dbReference>
<accession>A0A6A5VJ24</accession>
<keyword evidence="9" id="KW-0545">Nucleotide biosynthesis</keyword>
<evidence type="ECO:0000256" key="11">
    <source>
        <dbReference type="ARBA" id="ARBA00022777"/>
    </source>
</evidence>
<feature type="domain" description="Ribose-phosphate pyrophosphokinase N-terminal" evidence="18">
    <location>
        <begin position="5"/>
        <end position="120"/>
    </location>
</feature>
<dbReference type="NCBIfam" id="TIGR01251">
    <property type="entry name" value="ribP_PPkin"/>
    <property type="match status" value="1"/>
</dbReference>
<proteinExistence type="inferred from homology"/>
<keyword evidence="5" id="KW-0963">Cytoplasm</keyword>
<dbReference type="PROSITE" id="PS00114">
    <property type="entry name" value="PRPP_SYNTHASE"/>
    <property type="match status" value="1"/>
</dbReference>
<protein>
    <recommendedName>
        <fullName evidence="14">Ribose-phosphate pyrophosphokinase 1</fullName>
        <ecNumber evidence="4">2.7.6.1</ecNumber>
    </recommendedName>
    <alternativeName>
        <fullName evidence="16">Phosphoribosyl pyrophosphate synthase 1</fullName>
    </alternativeName>
</protein>
<keyword evidence="12" id="KW-0067">ATP-binding</keyword>
<feature type="compositionally biased region" description="Polar residues" evidence="17">
    <location>
        <begin position="268"/>
        <end position="280"/>
    </location>
</feature>
<dbReference type="Gene3D" id="3.40.50.2020">
    <property type="match status" value="3"/>
</dbReference>
<reference evidence="19" key="1">
    <citation type="journal article" date="2020" name="Stud. Mycol.">
        <title>101 Dothideomycetes genomes: a test case for predicting lifestyles and emergence of pathogens.</title>
        <authorList>
            <person name="Haridas S."/>
            <person name="Albert R."/>
            <person name="Binder M."/>
            <person name="Bloem J."/>
            <person name="Labutti K."/>
            <person name="Salamov A."/>
            <person name="Andreopoulos B."/>
            <person name="Baker S."/>
            <person name="Barry K."/>
            <person name="Bills G."/>
            <person name="Bluhm B."/>
            <person name="Cannon C."/>
            <person name="Castanera R."/>
            <person name="Culley D."/>
            <person name="Daum C."/>
            <person name="Ezra D."/>
            <person name="Gonzalez J."/>
            <person name="Henrissat B."/>
            <person name="Kuo A."/>
            <person name="Liang C."/>
            <person name="Lipzen A."/>
            <person name="Lutzoni F."/>
            <person name="Magnuson J."/>
            <person name="Mondo S."/>
            <person name="Nolan M."/>
            <person name="Ohm R."/>
            <person name="Pangilinan J."/>
            <person name="Park H.-J."/>
            <person name="Ramirez L."/>
            <person name="Alfaro M."/>
            <person name="Sun H."/>
            <person name="Tritt A."/>
            <person name="Yoshinaga Y."/>
            <person name="Zwiers L.-H."/>
            <person name="Turgeon B."/>
            <person name="Goodwin S."/>
            <person name="Spatafora J."/>
            <person name="Crous P."/>
            <person name="Grigoriev I."/>
        </authorList>
    </citation>
    <scope>NUCLEOTIDE SEQUENCE</scope>
    <source>
        <strain evidence="19">CBS 107.79</strain>
    </source>
</reference>
<evidence type="ECO:0000256" key="5">
    <source>
        <dbReference type="ARBA" id="ARBA00022490"/>
    </source>
</evidence>
<evidence type="ECO:0000256" key="14">
    <source>
        <dbReference type="ARBA" id="ARBA00040334"/>
    </source>
</evidence>
<dbReference type="InterPro" id="IPR000836">
    <property type="entry name" value="PRTase_dom"/>
</dbReference>
<comment type="catalytic activity">
    <reaction evidence="15">
        <text>D-ribose 5-phosphate + ATP = 5-phospho-alpha-D-ribose 1-diphosphate + AMP + H(+)</text>
        <dbReference type="Rhea" id="RHEA:15609"/>
        <dbReference type="ChEBI" id="CHEBI:15378"/>
        <dbReference type="ChEBI" id="CHEBI:30616"/>
        <dbReference type="ChEBI" id="CHEBI:58017"/>
        <dbReference type="ChEBI" id="CHEBI:78346"/>
        <dbReference type="ChEBI" id="CHEBI:456215"/>
        <dbReference type="EC" id="2.7.6.1"/>
    </reaction>
</comment>
<dbReference type="GO" id="GO:0002189">
    <property type="term" value="C:ribose phosphate diphosphokinase complex"/>
    <property type="evidence" value="ECO:0007669"/>
    <property type="project" value="UniProtKB-ARBA"/>
</dbReference>
<keyword evidence="6" id="KW-0597">Phosphoprotein</keyword>
<feature type="region of interest" description="Disordered" evidence="17">
    <location>
        <begin position="237"/>
        <end position="373"/>
    </location>
</feature>
<dbReference type="AlphaFoldDB" id="A0A6A5VJ24"/>
<evidence type="ECO:0000256" key="1">
    <source>
        <dbReference type="ARBA" id="ARBA00004496"/>
    </source>
</evidence>
<comment type="similarity">
    <text evidence="3">Belongs to the ribose-phosphate pyrophosphokinase family.</text>
</comment>
<dbReference type="GO" id="GO:0009156">
    <property type="term" value="P:ribonucleoside monophosphate biosynthetic process"/>
    <property type="evidence" value="ECO:0007669"/>
    <property type="project" value="InterPro"/>
</dbReference>
<dbReference type="InterPro" id="IPR029057">
    <property type="entry name" value="PRTase-like"/>
</dbReference>
<comment type="subcellular location">
    <subcellularLocation>
        <location evidence="1">Cytoplasm</location>
    </subcellularLocation>
</comment>
<evidence type="ECO:0000256" key="9">
    <source>
        <dbReference type="ARBA" id="ARBA00022727"/>
    </source>
</evidence>
<dbReference type="InterPro" id="IPR029099">
    <property type="entry name" value="Pribosyltran_N"/>
</dbReference>
<evidence type="ECO:0000256" key="16">
    <source>
        <dbReference type="ARBA" id="ARBA00077829"/>
    </source>
</evidence>
<dbReference type="FunFam" id="3.40.50.2020:FF:000043">
    <property type="entry name" value="Ribose-phosphate pyrophosphokinase 1"/>
    <property type="match status" value="1"/>
</dbReference>
<keyword evidence="7" id="KW-0808">Transferase</keyword>
<dbReference type="OrthoDB" id="413572at2759"/>
<evidence type="ECO:0000313" key="20">
    <source>
        <dbReference type="Proteomes" id="UP000800036"/>
    </source>
</evidence>
<evidence type="ECO:0000256" key="3">
    <source>
        <dbReference type="ARBA" id="ARBA00006478"/>
    </source>
</evidence>
<dbReference type="CDD" id="cd06223">
    <property type="entry name" value="PRTases_typeI"/>
    <property type="match status" value="1"/>
</dbReference>
<dbReference type="GO" id="GO:0006164">
    <property type="term" value="P:purine nucleotide biosynthetic process"/>
    <property type="evidence" value="ECO:0007669"/>
    <property type="project" value="TreeGrafter"/>
</dbReference>
<dbReference type="InterPro" id="IPR000842">
    <property type="entry name" value="PRib_PP_synth_CS"/>
</dbReference>
<dbReference type="EMBL" id="ML976666">
    <property type="protein sequence ID" value="KAF1976668.1"/>
    <property type="molecule type" value="Genomic_DNA"/>
</dbReference>
<dbReference type="GO" id="GO:0004749">
    <property type="term" value="F:ribose phosphate diphosphokinase activity"/>
    <property type="evidence" value="ECO:0007669"/>
    <property type="project" value="UniProtKB-EC"/>
</dbReference>
<feature type="compositionally biased region" description="Polar residues" evidence="17">
    <location>
        <begin position="345"/>
        <end position="358"/>
    </location>
</feature>
<dbReference type="EC" id="2.7.6.1" evidence="4"/>
<evidence type="ECO:0000259" key="18">
    <source>
        <dbReference type="Pfam" id="PF13793"/>
    </source>
</evidence>
<keyword evidence="11 19" id="KW-0418">Kinase</keyword>
<evidence type="ECO:0000256" key="15">
    <source>
        <dbReference type="ARBA" id="ARBA00049535"/>
    </source>
</evidence>
<keyword evidence="10" id="KW-0547">Nucleotide-binding</keyword>
<evidence type="ECO:0000256" key="8">
    <source>
        <dbReference type="ARBA" id="ARBA00022723"/>
    </source>
</evidence>
<dbReference type="GO" id="GO:0006015">
    <property type="term" value="P:5-phosphoribose 1-diphosphate biosynthetic process"/>
    <property type="evidence" value="ECO:0007669"/>
    <property type="project" value="TreeGrafter"/>
</dbReference>
<dbReference type="PANTHER" id="PTHR10210:SF57">
    <property type="entry name" value="RIBOSE-PHOSPHATE DIPHOSPHOKINASE"/>
    <property type="match status" value="1"/>
</dbReference>
<evidence type="ECO:0000256" key="17">
    <source>
        <dbReference type="SAM" id="MobiDB-lite"/>
    </source>
</evidence>
<organism evidence="19 20">
    <name type="scientific">Bimuria novae-zelandiae CBS 107.79</name>
    <dbReference type="NCBI Taxonomy" id="1447943"/>
    <lineage>
        <taxon>Eukaryota</taxon>
        <taxon>Fungi</taxon>
        <taxon>Dikarya</taxon>
        <taxon>Ascomycota</taxon>
        <taxon>Pezizomycotina</taxon>
        <taxon>Dothideomycetes</taxon>
        <taxon>Pleosporomycetidae</taxon>
        <taxon>Pleosporales</taxon>
        <taxon>Massarineae</taxon>
        <taxon>Didymosphaeriaceae</taxon>
        <taxon>Bimuria</taxon>
    </lineage>
</organism>
<evidence type="ECO:0000256" key="10">
    <source>
        <dbReference type="ARBA" id="ARBA00022741"/>
    </source>
</evidence>
<dbReference type="SMART" id="SM01400">
    <property type="entry name" value="Pribosyltran_N"/>
    <property type="match status" value="1"/>
</dbReference>
<evidence type="ECO:0000256" key="2">
    <source>
        <dbReference type="ARBA" id="ARBA00004996"/>
    </source>
</evidence>
<dbReference type="FunFam" id="3.40.50.2020:FF:000017">
    <property type="entry name" value="Ribose-phosphate pyrophosphokinase 1"/>
    <property type="match status" value="1"/>
</dbReference>
<dbReference type="GO" id="GO:0005737">
    <property type="term" value="C:cytoplasm"/>
    <property type="evidence" value="ECO:0007669"/>
    <property type="project" value="UniProtKB-SubCell"/>
</dbReference>
<evidence type="ECO:0000256" key="4">
    <source>
        <dbReference type="ARBA" id="ARBA00013247"/>
    </source>
</evidence>
<dbReference type="InterPro" id="IPR005946">
    <property type="entry name" value="Rib-P_diPkinase"/>
</dbReference>
<dbReference type="Pfam" id="PF14572">
    <property type="entry name" value="Pribosyl_synth"/>
    <property type="match status" value="1"/>
</dbReference>
<evidence type="ECO:0000256" key="7">
    <source>
        <dbReference type="ARBA" id="ARBA00022679"/>
    </source>
</evidence>
<feature type="compositionally biased region" description="Acidic residues" evidence="17">
    <location>
        <begin position="307"/>
        <end position="322"/>
    </location>
</feature>
<evidence type="ECO:0000256" key="12">
    <source>
        <dbReference type="ARBA" id="ARBA00022840"/>
    </source>
</evidence>
<dbReference type="PANTHER" id="PTHR10210">
    <property type="entry name" value="RIBOSE-PHOSPHATE DIPHOSPHOKINASE FAMILY MEMBER"/>
    <property type="match status" value="1"/>
</dbReference>
<evidence type="ECO:0000313" key="19">
    <source>
        <dbReference type="EMBL" id="KAF1976668.1"/>
    </source>
</evidence>
<dbReference type="GO" id="GO:0005524">
    <property type="term" value="F:ATP binding"/>
    <property type="evidence" value="ECO:0007669"/>
    <property type="project" value="UniProtKB-KW"/>
</dbReference>